<sequence>MVKKVILIFCFLGIYGCFTKIHHKEYLIKYNSVKDQKLPLNINGFYYTTYKWKGVKRIKVFILYENGFLVNAGDYDGVSNYFCSDKKFINDNSYDKAIENFKFRLDFLKNSNNLKKLKSCGFDEKDIYNKGLYKIDSKGEIKIQYYNLEREKEDKDSFNSYFLYELSGKILNKNEFKITKQKNYRKNKIDNKEIHFYFIPDNNKPEIKNYWIKNN</sequence>
<reference evidence="1 2" key="1">
    <citation type="submission" date="2021-03" db="EMBL/GenBank/DDBJ databases">
        <title>Complete genome of Polaribacter_sp.SM13.</title>
        <authorList>
            <person name="Jeong S.W."/>
            <person name="Bae J.W."/>
        </authorList>
    </citation>
    <scope>NUCLEOTIDE SEQUENCE [LARGE SCALE GENOMIC DNA]</scope>
    <source>
        <strain evidence="1 2">SM13</strain>
    </source>
</reference>
<proteinExistence type="predicted"/>
<name>A0A975H7R5_9FLAO</name>
<dbReference type="PROSITE" id="PS51257">
    <property type="entry name" value="PROKAR_LIPOPROTEIN"/>
    <property type="match status" value="1"/>
</dbReference>
<dbReference type="AlphaFoldDB" id="A0A975H7R5"/>
<evidence type="ECO:0000313" key="2">
    <source>
        <dbReference type="Proteomes" id="UP000663920"/>
    </source>
</evidence>
<accession>A0A975H7R5</accession>
<evidence type="ECO:0008006" key="3">
    <source>
        <dbReference type="Google" id="ProtNLM"/>
    </source>
</evidence>
<dbReference type="Proteomes" id="UP000663920">
    <property type="component" value="Chromosome"/>
</dbReference>
<gene>
    <name evidence="1" type="ORF">J3359_03400</name>
</gene>
<keyword evidence="2" id="KW-1185">Reference proteome</keyword>
<protein>
    <recommendedName>
        <fullName evidence="3">Lipoprotein</fullName>
    </recommendedName>
</protein>
<dbReference type="EMBL" id="CP071869">
    <property type="protein sequence ID" value="QTE23338.1"/>
    <property type="molecule type" value="Genomic_DNA"/>
</dbReference>
<organism evidence="1 2">
    <name type="scientific">Polaribacter cellanae</name>
    <dbReference type="NCBI Taxonomy" id="2818493"/>
    <lineage>
        <taxon>Bacteria</taxon>
        <taxon>Pseudomonadati</taxon>
        <taxon>Bacteroidota</taxon>
        <taxon>Flavobacteriia</taxon>
        <taxon>Flavobacteriales</taxon>
        <taxon>Flavobacteriaceae</taxon>
    </lineage>
</organism>
<dbReference type="KEGG" id="pcea:J3359_03400"/>
<dbReference type="RefSeq" id="WP_208079349.1">
    <property type="nucleotide sequence ID" value="NZ_CP071869.1"/>
</dbReference>
<evidence type="ECO:0000313" key="1">
    <source>
        <dbReference type="EMBL" id="QTE23338.1"/>
    </source>
</evidence>